<name>A0A3N0C3W1_9MICC</name>
<accession>A0A3N0C3W1</accession>
<gene>
    <name evidence="2" type="ORF">D7003_07095</name>
</gene>
<sequence>MTLRPLTSQERADALRKAAAARTTRATAKERLKAGDLTIAQIIGSAESDDAIARMRIVELLEALPGIGRVRAAAIMEQLGIAQSRRVRGLGIHQRRALVDFIDDKQPASPG</sequence>
<keyword evidence="3" id="KW-1185">Reference proteome</keyword>
<dbReference type="InterPro" id="IPR010979">
    <property type="entry name" value="Ribosomal_uS13-like_H2TH"/>
</dbReference>
<proteinExistence type="predicted"/>
<protein>
    <submittedName>
        <fullName evidence="2">DNA-binding protein</fullName>
    </submittedName>
</protein>
<dbReference type="AlphaFoldDB" id="A0A3N0C3W1"/>
<dbReference type="Pfam" id="PF22525">
    <property type="entry name" value="H2TH_5"/>
    <property type="match status" value="1"/>
</dbReference>
<dbReference type="Proteomes" id="UP000273807">
    <property type="component" value="Unassembled WGS sequence"/>
</dbReference>
<dbReference type="EMBL" id="RBED01000076">
    <property type="protein sequence ID" value="RNL57329.1"/>
    <property type="molecule type" value="Genomic_DNA"/>
</dbReference>
<dbReference type="Gene3D" id="1.10.8.50">
    <property type="match status" value="1"/>
</dbReference>
<dbReference type="OrthoDB" id="3197442at2"/>
<evidence type="ECO:0000259" key="1">
    <source>
        <dbReference type="Pfam" id="PF22525"/>
    </source>
</evidence>
<evidence type="ECO:0000313" key="3">
    <source>
        <dbReference type="Proteomes" id="UP000273807"/>
    </source>
</evidence>
<feature type="domain" description="Integration host factor-like helix-two turn-helix" evidence="1">
    <location>
        <begin position="32"/>
        <end position="99"/>
    </location>
</feature>
<keyword evidence="2" id="KW-0238">DNA-binding</keyword>
<reference evidence="2 3" key="1">
    <citation type="submission" date="2018-10" db="EMBL/GenBank/DDBJ databases">
        <title>Genome sequencing of Arthrobacter oryzae TNB02.</title>
        <authorList>
            <person name="Cho Y.-J."/>
            <person name="Cho A."/>
            <person name="Kim O.-S."/>
        </authorList>
    </citation>
    <scope>NUCLEOTIDE SEQUENCE [LARGE SCALE GENOMIC DNA]</scope>
    <source>
        <strain evidence="2 3">TNB02</strain>
    </source>
</reference>
<dbReference type="NCBIfam" id="NF041260">
    <property type="entry name" value="actino_IHF"/>
    <property type="match status" value="1"/>
</dbReference>
<dbReference type="SUPFAM" id="SSF46946">
    <property type="entry name" value="S13-like H2TH domain"/>
    <property type="match status" value="1"/>
</dbReference>
<evidence type="ECO:0000313" key="2">
    <source>
        <dbReference type="EMBL" id="RNL57329.1"/>
    </source>
</evidence>
<organism evidence="2 3">
    <name type="scientific">Arthrobacter oryzae</name>
    <dbReference type="NCBI Taxonomy" id="409290"/>
    <lineage>
        <taxon>Bacteria</taxon>
        <taxon>Bacillati</taxon>
        <taxon>Actinomycetota</taxon>
        <taxon>Actinomycetes</taxon>
        <taxon>Micrococcales</taxon>
        <taxon>Micrococcaceae</taxon>
        <taxon>Arthrobacter</taxon>
    </lineage>
</organism>
<dbReference type="InterPro" id="IPR047806">
    <property type="entry name" value="IHF_actinobact"/>
</dbReference>
<dbReference type="GO" id="GO:0003677">
    <property type="term" value="F:DNA binding"/>
    <property type="evidence" value="ECO:0007669"/>
    <property type="project" value="UniProtKB-KW"/>
</dbReference>
<dbReference type="RefSeq" id="WP_123254771.1">
    <property type="nucleotide sequence ID" value="NZ_RBED01000076.1"/>
</dbReference>
<dbReference type="InterPro" id="IPR055201">
    <property type="entry name" value="IHF-like_H2TH"/>
</dbReference>
<comment type="caution">
    <text evidence="2">The sequence shown here is derived from an EMBL/GenBank/DDBJ whole genome shotgun (WGS) entry which is preliminary data.</text>
</comment>